<evidence type="ECO:0000313" key="3">
    <source>
        <dbReference type="EMBL" id="EMT69198.1"/>
    </source>
</evidence>
<keyword evidence="4" id="KW-1185">Reference proteome</keyword>
<name>N1RRH1_FUSC4</name>
<proteinExistence type="predicted"/>
<dbReference type="OrthoDB" id="5000048at2759"/>
<sequence length="552" mass="61396">MKTLPTLTCLLCYRRRLTLQMSSVLVGGAEYSRLCGLLEAPQASCVVSSSAAPYVVEGLTPVEEKLIALNSCYGFITRYSISDGHRQGVTYPRHVKGHITGFPNNVQELVKNVLPHPLLKVLDDIHVSWQGAVPKRGIDDHDPIDIQEIVRALLKEQNAPGVATGYDCVNRDDGRGADDKGERLYETGSSGIFDLDGWPDITDAGKLRHLLESMGVAAVWHDRVAEPCIAVSRGEDFADHFDTWYLPRAFPSLLPRGMGGPRQVEEWAVAEREAALQICEAEFAVRRLVSSRNMTLEAVEQALVQRHGGGFASHLVFLFLVFNIRVRSRNRRVSMASIRKSDFPQVEHTIKELTAARLEKASIELESSGKTADPAVNQLLRSLSLYGYRQPMSRESRLTMRRKIKSYVNVGEESVFVLVSQYNVVAETNERGALHLHGLLWLQGNMHLGTLSRDIQGEEHVAYRKRVIDYVDSIFSEDLDEGASAVMRAKTSVTAGISRLIGNTRQFAASFEEANFCAGAVQVHTHSPTYVKYVIGRQQNEMLTGLAHLGKW</sequence>
<dbReference type="EMBL" id="KB726472">
    <property type="protein sequence ID" value="EMT69198.1"/>
    <property type="molecule type" value="Genomic_DNA"/>
</dbReference>
<dbReference type="HOGENOM" id="CLU_001248_1_2_1"/>
<dbReference type="AlphaFoldDB" id="N1RRH1"/>
<dbReference type="InterPro" id="IPR046700">
    <property type="entry name" value="DUF6570"/>
</dbReference>
<dbReference type="Pfam" id="PF20209">
    <property type="entry name" value="DUF6570"/>
    <property type="match status" value="1"/>
</dbReference>
<feature type="domain" description="DUF6570" evidence="2">
    <location>
        <begin position="53"/>
        <end position="132"/>
    </location>
</feature>
<accession>N1RRH1</accession>
<protein>
    <submittedName>
        <fullName evidence="3">Uncharacterized protein</fullName>
    </submittedName>
</protein>
<feature type="domain" description="Helitron helicase-like" evidence="1">
    <location>
        <begin position="309"/>
        <end position="409"/>
    </location>
</feature>
<gene>
    <name evidence="3" type="ORF">FOC4_g10000459</name>
</gene>
<reference evidence="4" key="2">
    <citation type="journal article" date="2014" name="PLoS ONE">
        <title>Genome and Transcriptome Analysis of the Fungal Pathogen Fusarium oxysporum f. sp. cubense Causing Banana Vascular Wilt Disease.</title>
        <authorList>
            <person name="Guo L."/>
            <person name="Han L."/>
            <person name="Yang L."/>
            <person name="Zeng H."/>
            <person name="Fan D."/>
            <person name="Zhu Y."/>
            <person name="Feng Y."/>
            <person name="Wang G."/>
            <person name="Peng C."/>
            <person name="Jiang X."/>
            <person name="Zhou D."/>
            <person name="Ni P."/>
            <person name="Liang C."/>
            <person name="Liu L."/>
            <person name="Wang J."/>
            <person name="Mao C."/>
            <person name="Fang X."/>
            <person name="Peng M."/>
            <person name="Huang J."/>
        </authorList>
    </citation>
    <scope>NUCLEOTIDE SEQUENCE [LARGE SCALE GENOMIC DNA]</scope>
    <source>
        <strain evidence="4">race 4</strain>
    </source>
</reference>
<evidence type="ECO:0000259" key="1">
    <source>
        <dbReference type="Pfam" id="PF14214"/>
    </source>
</evidence>
<reference evidence="4" key="1">
    <citation type="submission" date="2012-09" db="EMBL/GenBank/DDBJ databases">
        <title>Genome sequencing and comparative transcriptomics of race 1 and race 4 of banana pathogen: Fusarium oxysporum f. sp. cubense.</title>
        <authorList>
            <person name="Fang X."/>
            <person name="Huang J."/>
        </authorList>
    </citation>
    <scope>NUCLEOTIDE SEQUENCE [LARGE SCALE GENOMIC DNA]</scope>
    <source>
        <strain evidence="4">race 4</strain>
    </source>
</reference>
<dbReference type="Proteomes" id="UP000016929">
    <property type="component" value="Unassembled WGS sequence"/>
</dbReference>
<dbReference type="InterPro" id="IPR025476">
    <property type="entry name" value="Helitron_helicase-like"/>
</dbReference>
<organism evidence="3 4">
    <name type="scientific">Fusarium oxysporum f. sp. cubense (strain race 4)</name>
    <name type="common">Panama disease fungus</name>
    <dbReference type="NCBI Taxonomy" id="2502994"/>
    <lineage>
        <taxon>Eukaryota</taxon>
        <taxon>Fungi</taxon>
        <taxon>Dikarya</taxon>
        <taxon>Ascomycota</taxon>
        <taxon>Pezizomycotina</taxon>
        <taxon>Sordariomycetes</taxon>
        <taxon>Hypocreomycetidae</taxon>
        <taxon>Hypocreales</taxon>
        <taxon>Nectriaceae</taxon>
        <taxon>Fusarium</taxon>
        <taxon>Fusarium oxysporum species complex</taxon>
    </lineage>
</organism>
<evidence type="ECO:0000259" key="2">
    <source>
        <dbReference type="Pfam" id="PF20209"/>
    </source>
</evidence>
<dbReference type="Pfam" id="PF14214">
    <property type="entry name" value="Helitron_like_N"/>
    <property type="match status" value="1"/>
</dbReference>
<evidence type="ECO:0000313" key="4">
    <source>
        <dbReference type="Proteomes" id="UP000016929"/>
    </source>
</evidence>
<dbReference type="STRING" id="1229665.N1RRH1"/>